<keyword evidence="3 8" id="KW-0378">Hydrolase</keyword>
<dbReference type="InterPro" id="IPR002502">
    <property type="entry name" value="Amidase_domain"/>
</dbReference>
<keyword evidence="4" id="KW-0961">Cell wall biogenesis/degradation</keyword>
<feature type="region of interest" description="Disordered" evidence="5">
    <location>
        <begin position="29"/>
        <end position="93"/>
    </location>
</feature>
<evidence type="ECO:0000313" key="9">
    <source>
        <dbReference type="Proteomes" id="UP001357452"/>
    </source>
</evidence>
<proteinExistence type="predicted"/>
<name>A0ABU7RGU4_9BACT</name>
<gene>
    <name evidence="8" type="ORF">V2H41_07925</name>
</gene>
<accession>A0ABU7RGU4</accession>
<protein>
    <recommendedName>
        <fullName evidence="2">N-acetylmuramoyl-L-alanine amidase</fullName>
        <ecNumber evidence="2">3.5.1.28</ecNumber>
    </recommendedName>
</protein>
<evidence type="ECO:0000256" key="2">
    <source>
        <dbReference type="ARBA" id="ARBA00011901"/>
    </source>
</evidence>
<feature type="domain" description="N-acetylmuramoyl-L-alanine amidase" evidence="7">
    <location>
        <begin position="146"/>
        <end position="277"/>
    </location>
</feature>
<feature type="compositionally biased region" description="Polar residues" evidence="5">
    <location>
        <begin position="29"/>
        <end position="52"/>
    </location>
</feature>
<sequence>MFIKKVLPAILTIFLCACGSSVPKKTNVLTQKTPQQQPVEKTSPAPQQNQTVFKRPEQITRNNRPTEEPNTNSRLERPQPTYTPPPITATNSSQLPYRSREYYKFITDSIQYYAKPTYEKNIDEIIKQISLNPSQKKNPAVNAPWYASVNFNIRKPNFVILHHTAQNSAEQTLFTFSISRTQTSAHYVVGRDGTVYQMLNDYVRAWHAGNSRWGGVTDMNSCSLGIEIDNNGNEPYPDAQITALIKLLGHLKEQYGIPQANFIGHGDIAPGRKQDPSKYFPWKRLADAGFGYWYDPYNLQTPPADFNPIMALRVIGYDISNPAAAIGAFKAHYIQNDTSKSLTDYDKKVLYSIYKKYISR</sequence>
<dbReference type="PANTHER" id="PTHR30417:SF1">
    <property type="entry name" value="N-ACETYLMURAMOYL-L-ALANINE AMIDASE AMID"/>
    <property type="match status" value="1"/>
</dbReference>
<evidence type="ECO:0000256" key="1">
    <source>
        <dbReference type="ARBA" id="ARBA00001561"/>
    </source>
</evidence>
<dbReference type="CDD" id="cd06583">
    <property type="entry name" value="PGRP"/>
    <property type="match status" value="1"/>
</dbReference>
<evidence type="ECO:0000256" key="3">
    <source>
        <dbReference type="ARBA" id="ARBA00022801"/>
    </source>
</evidence>
<dbReference type="SUPFAM" id="SSF55846">
    <property type="entry name" value="N-acetylmuramoyl-L-alanine amidase-like"/>
    <property type="match status" value="1"/>
</dbReference>
<dbReference type="Proteomes" id="UP001357452">
    <property type="component" value="Unassembled WGS sequence"/>
</dbReference>
<organism evidence="8 9">
    <name type="scientific">Niabella digestorum</name>
    <dbReference type="NCBI Taxonomy" id="3117701"/>
    <lineage>
        <taxon>Bacteria</taxon>
        <taxon>Pseudomonadati</taxon>
        <taxon>Bacteroidota</taxon>
        <taxon>Chitinophagia</taxon>
        <taxon>Chitinophagales</taxon>
        <taxon>Chitinophagaceae</taxon>
        <taxon>Niabella</taxon>
    </lineage>
</organism>
<evidence type="ECO:0000256" key="4">
    <source>
        <dbReference type="ARBA" id="ARBA00023316"/>
    </source>
</evidence>
<dbReference type="GO" id="GO:0008745">
    <property type="term" value="F:N-acetylmuramoyl-L-alanine amidase activity"/>
    <property type="evidence" value="ECO:0007669"/>
    <property type="project" value="UniProtKB-EC"/>
</dbReference>
<comment type="caution">
    <text evidence="8">The sequence shown here is derived from an EMBL/GenBank/DDBJ whole genome shotgun (WGS) entry which is preliminary data.</text>
</comment>
<dbReference type="PANTHER" id="PTHR30417">
    <property type="entry name" value="N-ACETYLMURAMOYL-L-ALANINE AMIDASE AMID"/>
    <property type="match status" value="1"/>
</dbReference>
<dbReference type="InterPro" id="IPR036505">
    <property type="entry name" value="Amidase/PGRP_sf"/>
</dbReference>
<dbReference type="InterPro" id="IPR051206">
    <property type="entry name" value="NAMLAA_amidase_2"/>
</dbReference>
<feature type="chain" id="PRO_5046394718" description="N-acetylmuramoyl-L-alanine amidase" evidence="6">
    <location>
        <begin position="20"/>
        <end position="360"/>
    </location>
</feature>
<dbReference type="Pfam" id="PF01510">
    <property type="entry name" value="Amidase_2"/>
    <property type="match status" value="1"/>
</dbReference>
<keyword evidence="6" id="KW-0732">Signal</keyword>
<comment type="catalytic activity">
    <reaction evidence="1">
        <text>Hydrolyzes the link between N-acetylmuramoyl residues and L-amino acid residues in certain cell-wall glycopeptides.</text>
        <dbReference type="EC" id="3.5.1.28"/>
    </reaction>
</comment>
<dbReference type="EC" id="3.5.1.28" evidence="2"/>
<evidence type="ECO:0000259" key="7">
    <source>
        <dbReference type="SMART" id="SM00644"/>
    </source>
</evidence>
<dbReference type="PROSITE" id="PS51257">
    <property type="entry name" value="PROKAR_LIPOPROTEIN"/>
    <property type="match status" value="1"/>
</dbReference>
<dbReference type="Gene3D" id="3.40.80.10">
    <property type="entry name" value="Peptidoglycan recognition protein-like"/>
    <property type="match status" value="1"/>
</dbReference>
<dbReference type="EMBL" id="JAZGLY010000004">
    <property type="protein sequence ID" value="MEE6187197.1"/>
    <property type="molecule type" value="Genomic_DNA"/>
</dbReference>
<feature type="compositionally biased region" description="Polar residues" evidence="5">
    <location>
        <begin position="59"/>
        <end position="73"/>
    </location>
</feature>
<evidence type="ECO:0000256" key="6">
    <source>
        <dbReference type="SAM" id="SignalP"/>
    </source>
</evidence>
<evidence type="ECO:0000313" key="8">
    <source>
        <dbReference type="EMBL" id="MEE6187197.1"/>
    </source>
</evidence>
<feature type="signal peptide" evidence="6">
    <location>
        <begin position="1"/>
        <end position="19"/>
    </location>
</feature>
<keyword evidence="9" id="KW-1185">Reference proteome</keyword>
<dbReference type="SMART" id="SM00644">
    <property type="entry name" value="Ami_2"/>
    <property type="match status" value="1"/>
</dbReference>
<reference evidence="8 9" key="1">
    <citation type="submission" date="2024-01" db="EMBL/GenBank/DDBJ databases">
        <title>Niabella digestum sp. nov., isolated from waste digestion system.</title>
        <authorList>
            <person name="Zhang L."/>
        </authorList>
    </citation>
    <scope>NUCLEOTIDE SEQUENCE [LARGE SCALE GENOMIC DNA]</scope>
    <source>
        <strain evidence="8 9">A18</strain>
    </source>
</reference>
<dbReference type="RefSeq" id="WP_330974607.1">
    <property type="nucleotide sequence ID" value="NZ_JAZGLY010000004.1"/>
</dbReference>
<evidence type="ECO:0000256" key="5">
    <source>
        <dbReference type="SAM" id="MobiDB-lite"/>
    </source>
</evidence>